<reference evidence="12" key="1">
    <citation type="journal article" date="2019" name="Int. J. Syst. Evol. Microbiol.">
        <title>The Global Catalogue of Microorganisms (GCM) 10K type strain sequencing project: providing services to taxonomists for standard genome sequencing and annotation.</title>
        <authorList>
            <consortium name="The Broad Institute Genomics Platform"/>
            <consortium name="The Broad Institute Genome Sequencing Center for Infectious Disease"/>
            <person name="Wu L."/>
            <person name="Ma J."/>
        </authorList>
    </citation>
    <scope>NUCLEOTIDE SEQUENCE [LARGE SCALE GENOMIC DNA]</scope>
    <source>
        <strain evidence="12">CCUG 49339</strain>
    </source>
</reference>
<dbReference type="PANTHER" id="PTHR30435">
    <property type="entry name" value="FLAGELLAR PROTEIN"/>
    <property type="match status" value="1"/>
</dbReference>
<evidence type="ECO:0000259" key="10">
    <source>
        <dbReference type="Pfam" id="PF22692"/>
    </source>
</evidence>
<dbReference type="SUPFAM" id="SSF117143">
    <property type="entry name" value="Flagellar hook protein flgE"/>
    <property type="match status" value="1"/>
</dbReference>
<dbReference type="InterPro" id="IPR010930">
    <property type="entry name" value="Flg_bb/hook_C_dom"/>
</dbReference>
<keyword evidence="4 5" id="KW-0975">Bacterial flagellum</keyword>
<accession>A0ABW4LMW7</accession>
<comment type="subcellular location">
    <subcellularLocation>
        <location evidence="1 5">Bacterial flagellum basal body</location>
    </subcellularLocation>
</comment>
<feature type="domain" description="Flagellar basal-body/hook protein C-terminal" evidence="8">
    <location>
        <begin position="392"/>
        <end position="437"/>
    </location>
</feature>
<dbReference type="Pfam" id="PF22692">
    <property type="entry name" value="LlgE_F_G_D1"/>
    <property type="match status" value="1"/>
</dbReference>
<dbReference type="InterPro" id="IPR053967">
    <property type="entry name" value="LlgE_F_G-like_D1"/>
</dbReference>
<dbReference type="Pfam" id="PF06429">
    <property type="entry name" value="Flg_bbr_C"/>
    <property type="match status" value="1"/>
</dbReference>
<protein>
    <recommendedName>
        <fullName evidence="3">Flagellar hook protein FlgE</fullName>
    </recommendedName>
</protein>
<dbReference type="EMBL" id="JBHUEM010000003">
    <property type="protein sequence ID" value="MFD1735821.1"/>
    <property type="molecule type" value="Genomic_DNA"/>
</dbReference>
<dbReference type="Pfam" id="PF07559">
    <property type="entry name" value="FlgE_D2"/>
    <property type="match status" value="1"/>
</dbReference>
<proteinExistence type="inferred from homology"/>
<name>A0ABW4LMW7_9BACI</name>
<dbReference type="Proteomes" id="UP001597214">
    <property type="component" value="Unassembled WGS sequence"/>
</dbReference>
<evidence type="ECO:0000256" key="1">
    <source>
        <dbReference type="ARBA" id="ARBA00004117"/>
    </source>
</evidence>
<keyword evidence="12" id="KW-1185">Reference proteome</keyword>
<dbReference type="InterPro" id="IPR037058">
    <property type="entry name" value="Falgellar_hook_FlgE_sf"/>
</dbReference>
<dbReference type="NCBIfam" id="TIGR03506">
    <property type="entry name" value="FlgEFG_subfam"/>
    <property type="match status" value="1"/>
</dbReference>
<feature type="domain" description="Flagellar hook protein FlgE D2" evidence="9">
    <location>
        <begin position="191"/>
        <end position="319"/>
    </location>
</feature>
<gene>
    <name evidence="11" type="primary">flgF</name>
    <name evidence="11" type="ORF">ACFSCX_04500</name>
</gene>
<dbReference type="PANTHER" id="PTHR30435:SF1">
    <property type="entry name" value="FLAGELLAR HOOK PROTEIN FLGE"/>
    <property type="match status" value="1"/>
</dbReference>
<evidence type="ECO:0000256" key="3">
    <source>
        <dbReference type="ARBA" id="ARBA00019015"/>
    </source>
</evidence>
<dbReference type="Gene3D" id="2.60.98.20">
    <property type="entry name" value="Flagellar hook protein FlgE"/>
    <property type="match status" value="1"/>
</dbReference>
<feature type="domain" description="Flagellar hook protein FlgE/F/G-like D1" evidence="10">
    <location>
        <begin position="95"/>
        <end position="159"/>
    </location>
</feature>
<evidence type="ECO:0000256" key="6">
    <source>
        <dbReference type="SAM" id="MobiDB-lite"/>
    </source>
</evidence>
<feature type="domain" description="Flagellar basal body rod protein N-terminal" evidence="7">
    <location>
        <begin position="5"/>
        <end position="35"/>
    </location>
</feature>
<organism evidence="11 12">
    <name type="scientific">Bacillus salitolerans</name>
    <dbReference type="NCBI Taxonomy" id="1437434"/>
    <lineage>
        <taxon>Bacteria</taxon>
        <taxon>Bacillati</taxon>
        <taxon>Bacillota</taxon>
        <taxon>Bacilli</taxon>
        <taxon>Bacillales</taxon>
        <taxon>Bacillaceae</taxon>
        <taxon>Bacillus</taxon>
    </lineage>
</organism>
<evidence type="ECO:0000313" key="11">
    <source>
        <dbReference type="EMBL" id="MFD1735821.1"/>
    </source>
</evidence>
<keyword evidence="11" id="KW-0966">Cell projection</keyword>
<feature type="compositionally biased region" description="Low complexity" evidence="6">
    <location>
        <begin position="181"/>
        <end position="200"/>
    </location>
</feature>
<evidence type="ECO:0000259" key="9">
    <source>
        <dbReference type="Pfam" id="PF07559"/>
    </source>
</evidence>
<dbReference type="InterPro" id="IPR037925">
    <property type="entry name" value="FlgE/F/G-like"/>
</dbReference>
<feature type="region of interest" description="Disordered" evidence="6">
    <location>
        <begin position="180"/>
        <end position="202"/>
    </location>
</feature>
<comment type="caution">
    <text evidence="11">The sequence shown here is derived from an EMBL/GenBank/DDBJ whole genome shotgun (WGS) entry which is preliminary data.</text>
</comment>
<dbReference type="InterPro" id="IPR001444">
    <property type="entry name" value="Flag_bb_rod_N"/>
</dbReference>
<dbReference type="NCBIfam" id="TIGR02490">
    <property type="entry name" value="flgF"/>
    <property type="match status" value="1"/>
</dbReference>
<evidence type="ECO:0000256" key="5">
    <source>
        <dbReference type="RuleBase" id="RU362116"/>
    </source>
</evidence>
<sequence>MLRSMYSGIAGMRNFQTKLDVIGNNIANVNTFGYKKGRVVFKDLMSQSISGASTPTDNRGGTNPAQVGLGATMAAIDMVATQGSLQTTGRQLDLAINGDGFFVVNRGGLNMYTRAGNFYLDQQGTLVTADGYKVQGYQVREDGTIDPLTLGEIKVDTNAFMSPKATTQVSMVGNLNASAEIPTSGPTSTPITSGTTPLSTQLTSNETSMDLKVRDSLGNEHDIRVIYTKTANNTWDYEAYRVDFSTGVYGDRVTNGTGGTLAFDSTGKLSPAPASTIEGFTISAAALNNGADNLAVNFNFDSISQVSGSSTIAVGEKDGNGEGYIESFNIGASGEVVGVFSNGEVQVLSQIGVATFANNGGLTKSGNNYFTESNNSGVAKIGFAGIGRGSIQSAALEMSNVDLSEEFTEMITAQRGFQANTRIITTSDEILQELVNLKR</sequence>
<dbReference type="InterPro" id="IPR011491">
    <property type="entry name" value="FlgE_D2"/>
</dbReference>
<dbReference type="InterPro" id="IPR020013">
    <property type="entry name" value="Flagellar_FlgE/F/G"/>
</dbReference>
<keyword evidence="11" id="KW-0282">Flagellum</keyword>
<evidence type="ECO:0000313" key="12">
    <source>
        <dbReference type="Proteomes" id="UP001597214"/>
    </source>
</evidence>
<comment type="similarity">
    <text evidence="2 5">Belongs to the flagella basal body rod proteins family.</text>
</comment>
<evidence type="ECO:0000259" key="8">
    <source>
        <dbReference type="Pfam" id="PF06429"/>
    </source>
</evidence>
<evidence type="ECO:0000256" key="2">
    <source>
        <dbReference type="ARBA" id="ARBA00009677"/>
    </source>
</evidence>
<dbReference type="Pfam" id="PF00460">
    <property type="entry name" value="Flg_bb_rod"/>
    <property type="match status" value="1"/>
</dbReference>
<evidence type="ECO:0000256" key="4">
    <source>
        <dbReference type="ARBA" id="ARBA00023143"/>
    </source>
</evidence>
<dbReference type="RefSeq" id="WP_377926927.1">
    <property type="nucleotide sequence ID" value="NZ_JBHUEM010000003.1"/>
</dbReference>
<evidence type="ECO:0000259" key="7">
    <source>
        <dbReference type="Pfam" id="PF00460"/>
    </source>
</evidence>
<dbReference type="InterPro" id="IPR012836">
    <property type="entry name" value="FlgF"/>
</dbReference>
<keyword evidence="11" id="KW-0969">Cilium</keyword>